<comment type="caution">
    <text evidence="1">The sequence shown here is derived from an EMBL/GenBank/DDBJ whole genome shotgun (WGS) entry which is preliminary data.</text>
</comment>
<accession>A0A420TJI6</accession>
<proteinExistence type="predicted"/>
<evidence type="ECO:0000313" key="2">
    <source>
        <dbReference type="Proteomes" id="UP000283569"/>
    </source>
</evidence>
<dbReference type="Proteomes" id="UP000283569">
    <property type="component" value="Unassembled WGS sequence"/>
</dbReference>
<dbReference type="AlphaFoldDB" id="A0A420TJI6"/>
<sequence>MKSLTQQENLPMAGDSFIHLSYLTLRIDAIGT</sequence>
<evidence type="ECO:0000313" key="1">
    <source>
        <dbReference type="EMBL" id="RKL41710.1"/>
    </source>
</evidence>
<organism evidence="1 2">
    <name type="scientific">Gibberella intermedia</name>
    <name type="common">Bulb rot disease fungus</name>
    <name type="synonym">Fusarium proliferatum</name>
    <dbReference type="NCBI Taxonomy" id="948311"/>
    <lineage>
        <taxon>Eukaryota</taxon>
        <taxon>Fungi</taxon>
        <taxon>Dikarya</taxon>
        <taxon>Ascomycota</taxon>
        <taxon>Pezizomycotina</taxon>
        <taxon>Sordariomycetes</taxon>
        <taxon>Hypocreomycetidae</taxon>
        <taxon>Hypocreales</taxon>
        <taxon>Nectriaceae</taxon>
        <taxon>Fusarium</taxon>
        <taxon>Fusarium fujikuroi species complex</taxon>
    </lineage>
</organism>
<gene>
    <name evidence="1" type="ORF">BFJ72_g5602</name>
</gene>
<protein>
    <submittedName>
        <fullName evidence="1">Uncharacterized protein</fullName>
    </submittedName>
</protein>
<dbReference type="EMBL" id="MRDB01000015">
    <property type="protein sequence ID" value="RKL41710.1"/>
    <property type="molecule type" value="Genomic_DNA"/>
</dbReference>
<name>A0A420TJI6_GIBIN</name>
<reference evidence="1 2" key="1">
    <citation type="journal article" date="2018" name="Sci. Rep.">
        <title>Characterisation of pathogen-specific regions and novel effector candidates in Fusarium oxysporum f. sp. cepae.</title>
        <authorList>
            <person name="Armitage A.D."/>
            <person name="Taylor A."/>
            <person name="Sobczyk M.K."/>
            <person name="Baxter L."/>
            <person name="Greenfield B.P."/>
            <person name="Bates H.J."/>
            <person name="Wilson F."/>
            <person name="Jackson A.C."/>
            <person name="Ott S."/>
            <person name="Harrison R.J."/>
            <person name="Clarkson J.P."/>
        </authorList>
    </citation>
    <scope>NUCLEOTIDE SEQUENCE [LARGE SCALE GENOMIC DNA]</scope>
    <source>
        <strain evidence="1 2">Fp_A8</strain>
    </source>
</reference>